<dbReference type="InterPro" id="IPR012340">
    <property type="entry name" value="NA-bd_OB-fold"/>
</dbReference>
<dbReference type="Pfam" id="PF02303">
    <property type="entry name" value="Phage_DNA_bind"/>
    <property type="match status" value="1"/>
</dbReference>
<keyword evidence="1" id="KW-0235">DNA replication</keyword>
<keyword evidence="2 4" id="KW-0238">DNA-binding</keyword>
<evidence type="ECO:0000256" key="1">
    <source>
        <dbReference type="ARBA" id="ARBA00022705"/>
    </source>
</evidence>
<evidence type="ECO:0000256" key="3">
    <source>
        <dbReference type="ARBA" id="ARBA00030596"/>
    </source>
</evidence>
<comment type="caution">
    <text evidence="4">The sequence shown here is derived from an EMBL/GenBank/DDBJ whole genome shotgun (WGS) entry which is preliminary data.</text>
</comment>
<dbReference type="Proteomes" id="UP001459204">
    <property type="component" value="Unassembled WGS sequence"/>
</dbReference>
<sequence>MDGIRIEVASAKFETIKGKSNKTGKDYEINRQEAFLHKGGKYPDRFEITLPNDPLGVKPLSPGFYTLSSASIMVNPEYRQLEISRYDAEYVRLPEGEQGEYAVKPSKAA</sequence>
<reference evidence="4 5" key="1">
    <citation type="submission" date="2024-04" db="EMBL/GenBank/DDBJ databases">
        <title>Draft genome sequence of Pseudoxanthomonas putridarboris WD12.</title>
        <authorList>
            <person name="Oh J."/>
        </authorList>
    </citation>
    <scope>NUCLEOTIDE SEQUENCE [LARGE SCALE GENOMIC DNA]</scope>
    <source>
        <strain evidence="4 5">WD12</strain>
    </source>
</reference>
<evidence type="ECO:0000313" key="5">
    <source>
        <dbReference type="Proteomes" id="UP001459204"/>
    </source>
</evidence>
<organism evidence="4 5">
    <name type="scientific">Pseudoxanthomonas putridarboris</name>
    <dbReference type="NCBI Taxonomy" id="752605"/>
    <lineage>
        <taxon>Bacteria</taxon>
        <taxon>Pseudomonadati</taxon>
        <taxon>Pseudomonadota</taxon>
        <taxon>Gammaproteobacteria</taxon>
        <taxon>Lysobacterales</taxon>
        <taxon>Lysobacteraceae</taxon>
        <taxon>Pseudoxanthomonas</taxon>
    </lineage>
</organism>
<dbReference type="SUPFAM" id="SSF50249">
    <property type="entry name" value="Nucleic acid-binding proteins"/>
    <property type="match status" value="1"/>
</dbReference>
<dbReference type="Gene3D" id="2.40.50.140">
    <property type="entry name" value="Nucleic acid-binding proteins"/>
    <property type="match status" value="1"/>
</dbReference>
<name>A0ABU9IZI9_9GAMM</name>
<gene>
    <name evidence="4" type="ORF">AAD027_08445</name>
</gene>
<dbReference type="RefSeq" id="WP_341725580.1">
    <property type="nucleotide sequence ID" value="NZ_JBBWWT010000003.1"/>
</dbReference>
<proteinExistence type="predicted"/>
<evidence type="ECO:0000256" key="2">
    <source>
        <dbReference type="ARBA" id="ARBA00023125"/>
    </source>
</evidence>
<protein>
    <recommendedName>
        <fullName evidence="3">Single-stranded DNA-binding protein</fullName>
    </recommendedName>
</protein>
<dbReference type="GO" id="GO:0003677">
    <property type="term" value="F:DNA binding"/>
    <property type="evidence" value="ECO:0007669"/>
    <property type="project" value="UniProtKB-KW"/>
</dbReference>
<dbReference type="InterPro" id="IPR003512">
    <property type="entry name" value="Phage_M13_G5P_DNA-bd"/>
</dbReference>
<evidence type="ECO:0000313" key="4">
    <source>
        <dbReference type="EMBL" id="MEL1264397.1"/>
    </source>
</evidence>
<dbReference type="EMBL" id="JBBWWT010000003">
    <property type="protein sequence ID" value="MEL1264397.1"/>
    <property type="molecule type" value="Genomic_DNA"/>
</dbReference>
<keyword evidence="5" id="KW-1185">Reference proteome</keyword>
<accession>A0ABU9IZI9</accession>